<dbReference type="PANTHER" id="PTHR43690:SF18">
    <property type="entry name" value="INSULIN-DEGRADING ENZYME-RELATED"/>
    <property type="match status" value="1"/>
</dbReference>
<keyword evidence="9" id="KW-0862">Zinc</keyword>
<evidence type="ECO:0000259" key="16">
    <source>
        <dbReference type="Pfam" id="PF05193"/>
    </source>
</evidence>
<evidence type="ECO:0000313" key="19">
    <source>
        <dbReference type="EMBL" id="RVU37643.1"/>
    </source>
</evidence>
<evidence type="ECO:0000256" key="2">
    <source>
        <dbReference type="ARBA" id="ARBA00002184"/>
    </source>
</evidence>
<evidence type="ECO:0000256" key="8">
    <source>
        <dbReference type="ARBA" id="ARBA00022801"/>
    </source>
</evidence>
<comment type="function">
    <text evidence="2">Endopeptidase that degrades small peptides of less than 7 kDa, such as glucagon and insulin.</text>
</comment>
<feature type="domain" description="Coenzyme PQQ synthesis protein F-like C-terminal lobe" evidence="18">
    <location>
        <begin position="750"/>
        <end position="849"/>
    </location>
</feature>
<dbReference type="InterPro" id="IPR054734">
    <property type="entry name" value="PqqF-like_C_4"/>
</dbReference>
<dbReference type="Pfam" id="PF22456">
    <property type="entry name" value="PqqF-like_C_4"/>
    <property type="match status" value="1"/>
</dbReference>
<organism evidence="19 20">
    <name type="scientific">Rheinheimera riviphila</name>
    <dbReference type="NCBI Taxonomy" id="1834037"/>
    <lineage>
        <taxon>Bacteria</taxon>
        <taxon>Pseudomonadati</taxon>
        <taxon>Pseudomonadota</taxon>
        <taxon>Gammaproteobacteria</taxon>
        <taxon>Chromatiales</taxon>
        <taxon>Chromatiaceae</taxon>
        <taxon>Rheinheimera</taxon>
    </lineage>
</organism>
<evidence type="ECO:0000256" key="6">
    <source>
        <dbReference type="ARBA" id="ARBA00022670"/>
    </source>
</evidence>
<dbReference type="InterPro" id="IPR001431">
    <property type="entry name" value="Pept_M16_Zn_BS"/>
</dbReference>
<dbReference type="InterPro" id="IPR032632">
    <property type="entry name" value="Peptidase_M16_M"/>
</dbReference>
<evidence type="ECO:0000256" key="5">
    <source>
        <dbReference type="ARBA" id="ARBA00017565"/>
    </source>
</evidence>
<dbReference type="AlphaFoldDB" id="A0A437QT00"/>
<comment type="cofactor">
    <cofactor evidence="1">
        <name>Zn(2+)</name>
        <dbReference type="ChEBI" id="CHEBI:29105"/>
    </cofactor>
</comment>
<dbReference type="FunFam" id="3.30.830.10:FF:000012">
    <property type="entry name" value="Protease 3"/>
    <property type="match status" value="1"/>
</dbReference>
<dbReference type="InterPro" id="IPR011765">
    <property type="entry name" value="Pept_M16_N"/>
</dbReference>
<dbReference type="SUPFAM" id="SSF63411">
    <property type="entry name" value="LuxS/MPP-like metallohydrolase"/>
    <property type="match status" value="4"/>
</dbReference>
<sequence>MKKSHVVQSPNDHRCYLPLTLDNGLRVLLVEQPDAEKSAAAMAVNVGHFDDPSDREGLAHFLEHLVFLGSREFPDAGSYQQFIAGHGGSHNAWTGTEHSCFYFDIEHRHFPQGLHRFADMLGAPLFSDEAVDKERQAIEAEFSMKLKDDGRRIYQAHKESINPLHPFAKFSVGNLSTLDDRPGQTAQQAVRDFYQQQYSASRMTLVLVSAAPLDEQQQWATELFAKLPSHLPAKSSLSQPLYLAEHLGIQLNIQPHKPTQRFVLSFALPDIQPWYRFKLVSFLAHLLGDEGPGSLLSGLKAKGWVNAMSAGGGIDGSNYKDFTLSFELMPEGMLQQEQILLESFSYLAMLKQQPFPETLFSERQQLVEWSFIYQEMKAPLQLASDLAVNLQHYPIEDYVFGDYRMELPPPELYHQLLSYFSADNLRLMLIAPDVAVDRQARWYHTPYSQIAVTPELLARLTQAPVTADYRLPGYNPYLVAKLELLGSEATFEKPVRYFENEAMTLWFKPDAEFQSPKGHIFVQLTLPNTVQDLTQLALTKLWLELFLDQVNEQFYAATTAGLHYNLYVQQHGLTLHTSGLSGNQIALVKDLLEQLPRQQFQPERFFEMQRQLVQHWQNNARSKPISQLFSKLSALLQPLNPEADQLAVILAATSFADFERFSAQMFGQLHLEAMMLGNWTELNVQALQHQLLQWLQQAPAICSKLPKQSYSTAQLGPVWLELPICQDDNALVIYLPAQQRSPQSMALFMLMNHLVSPEYFHALRTEQQLGYLVGTGYVPMNLKPGIAFYVQSPKTAPADLYYATLIFYRKFLEELPEITAEEFAELKLSLQGQIKERDNSLSSRAKRVWLAIGQGDAECQLASQIQQQLEQLTLAQFIEFCYTLLAPEYDAIFLATGPAPAHSHMQQLSVKELSGQLRLQQDDDH</sequence>
<dbReference type="RefSeq" id="WP_127698797.1">
    <property type="nucleotide sequence ID" value="NZ_SACS01000008.1"/>
</dbReference>
<name>A0A437QT00_9GAMM</name>
<dbReference type="GO" id="GO:0004222">
    <property type="term" value="F:metalloendopeptidase activity"/>
    <property type="evidence" value="ECO:0007669"/>
    <property type="project" value="UniProtKB-EC"/>
</dbReference>
<dbReference type="PROSITE" id="PS00143">
    <property type="entry name" value="INSULINASE"/>
    <property type="match status" value="1"/>
</dbReference>
<feature type="domain" description="Peptidase M16 middle/third" evidence="17">
    <location>
        <begin position="371"/>
        <end position="646"/>
    </location>
</feature>
<feature type="domain" description="Peptidase M16 C-terminal" evidence="16">
    <location>
        <begin position="188"/>
        <end position="364"/>
    </location>
</feature>
<dbReference type="InterPro" id="IPR007863">
    <property type="entry name" value="Peptidase_M16_C"/>
</dbReference>
<dbReference type="GO" id="GO:0005737">
    <property type="term" value="C:cytoplasm"/>
    <property type="evidence" value="ECO:0007669"/>
    <property type="project" value="UniProtKB-ARBA"/>
</dbReference>
<accession>A0A437QT00</accession>
<keyword evidence="6" id="KW-0645">Protease</keyword>
<dbReference type="OrthoDB" id="9811314at2"/>
<dbReference type="Pfam" id="PF00675">
    <property type="entry name" value="Peptidase_M16"/>
    <property type="match status" value="1"/>
</dbReference>
<reference evidence="19 20" key="1">
    <citation type="submission" date="2019-01" db="EMBL/GenBank/DDBJ databases">
        <authorList>
            <person name="Chen W.-M."/>
        </authorList>
    </citation>
    <scope>NUCLEOTIDE SEQUENCE [LARGE SCALE GENOMIC DNA]</scope>
    <source>
        <strain evidence="19 20">KYPC3</strain>
    </source>
</reference>
<protein>
    <recommendedName>
        <fullName evidence="5">Protease 3</fullName>
        <ecNumber evidence="4">3.4.24.55</ecNumber>
    </recommendedName>
    <alternativeName>
        <fullName evidence="13">Pitrilysin</fullName>
    </alternativeName>
    <alternativeName>
        <fullName evidence="12">Protease III</fullName>
    </alternativeName>
    <alternativeName>
        <fullName evidence="11">Protease pi</fullName>
    </alternativeName>
</protein>
<dbReference type="Pfam" id="PF05193">
    <property type="entry name" value="Peptidase_M16_C"/>
    <property type="match status" value="1"/>
</dbReference>
<evidence type="ECO:0000256" key="11">
    <source>
        <dbReference type="ARBA" id="ARBA00029597"/>
    </source>
</evidence>
<comment type="caution">
    <text evidence="19">The sequence shown here is derived from an EMBL/GenBank/DDBJ whole genome shotgun (WGS) entry which is preliminary data.</text>
</comment>
<keyword evidence="7" id="KW-0479">Metal-binding</keyword>
<evidence type="ECO:0000259" key="18">
    <source>
        <dbReference type="Pfam" id="PF22456"/>
    </source>
</evidence>
<evidence type="ECO:0000256" key="9">
    <source>
        <dbReference type="ARBA" id="ARBA00022833"/>
    </source>
</evidence>
<dbReference type="PANTHER" id="PTHR43690">
    <property type="entry name" value="NARDILYSIN"/>
    <property type="match status" value="1"/>
</dbReference>
<dbReference type="EMBL" id="SACS01000008">
    <property type="protein sequence ID" value="RVU37643.1"/>
    <property type="molecule type" value="Genomic_DNA"/>
</dbReference>
<evidence type="ECO:0000256" key="4">
    <source>
        <dbReference type="ARBA" id="ARBA00012449"/>
    </source>
</evidence>
<dbReference type="InterPro" id="IPR050626">
    <property type="entry name" value="Peptidase_M16"/>
</dbReference>
<keyword evidence="10" id="KW-0482">Metalloprotease</keyword>
<comment type="similarity">
    <text evidence="3 14">Belongs to the peptidase M16 family.</text>
</comment>
<dbReference type="GO" id="GO:0046872">
    <property type="term" value="F:metal ion binding"/>
    <property type="evidence" value="ECO:0007669"/>
    <property type="project" value="UniProtKB-KW"/>
</dbReference>
<evidence type="ECO:0000256" key="10">
    <source>
        <dbReference type="ARBA" id="ARBA00023049"/>
    </source>
</evidence>
<dbReference type="Pfam" id="PF16187">
    <property type="entry name" value="Peptidase_M16_M"/>
    <property type="match status" value="1"/>
</dbReference>
<evidence type="ECO:0000313" key="20">
    <source>
        <dbReference type="Proteomes" id="UP000283077"/>
    </source>
</evidence>
<evidence type="ECO:0000256" key="13">
    <source>
        <dbReference type="ARBA" id="ARBA00033450"/>
    </source>
</evidence>
<evidence type="ECO:0000256" key="12">
    <source>
        <dbReference type="ARBA" id="ARBA00031184"/>
    </source>
</evidence>
<evidence type="ECO:0000256" key="1">
    <source>
        <dbReference type="ARBA" id="ARBA00001947"/>
    </source>
</evidence>
<keyword evidence="20" id="KW-1185">Reference proteome</keyword>
<evidence type="ECO:0000259" key="17">
    <source>
        <dbReference type="Pfam" id="PF16187"/>
    </source>
</evidence>
<gene>
    <name evidence="19" type="ORF">EOE67_09200</name>
</gene>
<dbReference type="Proteomes" id="UP000283077">
    <property type="component" value="Unassembled WGS sequence"/>
</dbReference>
<dbReference type="GO" id="GO:0006508">
    <property type="term" value="P:proteolysis"/>
    <property type="evidence" value="ECO:0007669"/>
    <property type="project" value="UniProtKB-KW"/>
</dbReference>
<dbReference type="Gene3D" id="3.30.830.10">
    <property type="entry name" value="Metalloenzyme, LuxS/M16 peptidase-like"/>
    <property type="match status" value="4"/>
</dbReference>
<keyword evidence="8" id="KW-0378">Hydrolase</keyword>
<evidence type="ECO:0000256" key="7">
    <source>
        <dbReference type="ARBA" id="ARBA00022723"/>
    </source>
</evidence>
<evidence type="ECO:0000256" key="3">
    <source>
        <dbReference type="ARBA" id="ARBA00007261"/>
    </source>
</evidence>
<dbReference type="EC" id="3.4.24.55" evidence="4"/>
<feature type="domain" description="Peptidase M16 N-terminal" evidence="15">
    <location>
        <begin position="26"/>
        <end position="143"/>
    </location>
</feature>
<evidence type="ECO:0000259" key="15">
    <source>
        <dbReference type="Pfam" id="PF00675"/>
    </source>
</evidence>
<dbReference type="InterPro" id="IPR011249">
    <property type="entry name" value="Metalloenz_LuxS/M16"/>
</dbReference>
<proteinExistence type="inferred from homology"/>
<evidence type="ECO:0000256" key="14">
    <source>
        <dbReference type="RuleBase" id="RU004447"/>
    </source>
</evidence>